<dbReference type="EMBL" id="GBXM01040079">
    <property type="protein sequence ID" value="JAH68498.1"/>
    <property type="molecule type" value="Transcribed_RNA"/>
</dbReference>
<name>A0A0E9UU51_ANGAN</name>
<sequence length="48" mass="5809">MDWKSPSPPCFQRWLNKMVTVVQMERIHFLKSKTTNRVMKIWGPFIKS</sequence>
<evidence type="ECO:0000313" key="1">
    <source>
        <dbReference type="EMBL" id="JAH68498.1"/>
    </source>
</evidence>
<reference evidence="1" key="1">
    <citation type="submission" date="2014-11" db="EMBL/GenBank/DDBJ databases">
        <authorList>
            <person name="Amaro Gonzalez C."/>
        </authorList>
    </citation>
    <scope>NUCLEOTIDE SEQUENCE</scope>
</reference>
<accession>A0A0E9UU51</accession>
<proteinExistence type="predicted"/>
<reference evidence="1" key="2">
    <citation type="journal article" date="2015" name="Fish Shellfish Immunol.">
        <title>Early steps in the European eel (Anguilla anguilla)-Vibrio vulnificus interaction in the gills: Role of the RtxA13 toxin.</title>
        <authorList>
            <person name="Callol A."/>
            <person name="Pajuelo D."/>
            <person name="Ebbesson L."/>
            <person name="Teles M."/>
            <person name="MacKenzie S."/>
            <person name="Amaro C."/>
        </authorList>
    </citation>
    <scope>NUCLEOTIDE SEQUENCE</scope>
</reference>
<organism evidence="1">
    <name type="scientific">Anguilla anguilla</name>
    <name type="common">European freshwater eel</name>
    <name type="synonym">Muraena anguilla</name>
    <dbReference type="NCBI Taxonomy" id="7936"/>
    <lineage>
        <taxon>Eukaryota</taxon>
        <taxon>Metazoa</taxon>
        <taxon>Chordata</taxon>
        <taxon>Craniata</taxon>
        <taxon>Vertebrata</taxon>
        <taxon>Euteleostomi</taxon>
        <taxon>Actinopterygii</taxon>
        <taxon>Neopterygii</taxon>
        <taxon>Teleostei</taxon>
        <taxon>Anguilliformes</taxon>
        <taxon>Anguillidae</taxon>
        <taxon>Anguilla</taxon>
    </lineage>
</organism>
<dbReference type="AlphaFoldDB" id="A0A0E9UU51"/>
<protein>
    <submittedName>
        <fullName evidence="1">Uncharacterized protein</fullName>
    </submittedName>
</protein>